<evidence type="ECO:0000313" key="1">
    <source>
        <dbReference type="EMBL" id="BAJ95394.1"/>
    </source>
</evidence>
<dbReference type="AlphaFoldDB" id="F2DJX3"/>
<accession>F2DJX3</accession>
<reference evidence="1" key="1">
    <citation type="journal article" date="2011" name="Plant Physiol.">
        <title>Comprehensive sequence analysis of 24,783 barley full-length cDNAs derived from 12 clone libraries.</title>
        <authorList>
            <person name="Matsumoto T."/>
            <person name="Tanaka T."/>
            <person name="Sakai H."/>
            <person name="Amano N."/>
            <person name="Kanamori H."/>
            <person name="Kurita K."/>
            <person name="Kikuta A."/>
            <person name="Kamiya K."/>
            <person name="Yamamoto M."/>
            <person name="Ikawa H."/>
            <person name="Fujii N."/>
            <person name="Hori K."/>
            <person name="Itoh T."/>
            <person name="Sato K."/>
        </authorList>
    </citation>
    <scope>NUCLEOTIDE SEQUENCE</scope>
    <source>
        <tissue evidence="1">Shoot and root</tissue>
    </source>
</reference>
<organism evidence="1">
    <name type="scientific">Hordeum vulgare subsp. vulgare</name>
    <name type="common">Domesticated barley</name>
    <dbReference type="NCBI Taxonomy" id="112509"/>
    <lineage>
        <taxon>Eukaryota</taxon>
        <taxon>Viridiplantae</taxon>
        <taxon>Streptophyta</taxon>
        <taxon>Embryophyta</taxon>
        <taxon>Tracheophyta</taxon>
        <taxon>Spermatophyta</taxon>
        <taxon>Magnoliopsida</taxon>
        <taxon>Liliopsida</taxon>
        <taxon>Poales</taxon>
        <taxon>Poaceae</taxon>
        <taxon>BOP clade</taxon>
        <taxon>Pooideae</taxon>
        <taxon>Triticodae</taxon>
        <taxon>Triticeae</taxon>
        <taxon>Hordeinae</taxon>
        <taxon>Hordeum</taxon>
    </lineage>
</organism>
<proteinExistence type="evidence at transcript level"/>
<name>F2DJX3_HORVV</name>
<protein>
    <submittedName>
        <fullName evidence="1">Predicted protein</fullName>
    </submittedName>
</protein>
<dbReference type="EMBL" id="AK364191">
    <property type="protein sequence ID" value="BAJ95394.1"/>
    <property type="molecule type" value="mRNA"/>
</dbReference>
<sequence length="78" mass="9042">MHYKFTSKLIGLRRLDMEGDFVTEIYVYLQCHVLKIPVQIVVYNSILEFILCNLHCNVSVLTFMLPFSGVIPLCKGYL</sequence>